<feature type="region of interest" description="Disordered" evidence="11">
    <location>
        <begin position="149"/>
        <end position="175"/>
    </location>
</feature>
<dbReference type="GO" id="GO:0030126">
    <property type="term" value="C:COPI vesicle coat"/>
    <property type="evidence" value="ECO:0007669"/>
    <property type="project" value="InterPro"/>
</dbReference>
<dbReference type="Proteomes" id="UP000515125">
    <property type="component" value="Unplaced"/>
</dbReference>
<evidence type="ECO:0000259" key="13">
    <source>
        <dbReference type="Pfam" id="PF14806"/>
    </source>
</evidence>
<evidence type="ECO:0000256" key="7">
    <source>
        <dbReference type="ARBA" id="ARBA00022927"/>
    </source>
</evidence>
<feature type="compositionally biased region" description="Acidic residues" evidence="11">
    <location>
        <begin position="149"/>
        <end position="158"/>
    </location>
</feature>
<reference evidence="15" key="1">
    <citation type="submission" date="2025-08" db="UniProtKB">
        <authorList>
            <consortium name="RefSeq"/>
        </authorList>
    </citation>
    <scope>IDENTIFICATION</scope>
</reference>
<dbReference type="PANTHER" id="PTHR10635">
    <property type="entry name" value="COATOMER SUBUNIT BETA"/>
    <property type="match status" value="1"/>
</dbReference>
<name>A0A6P6S033_9EIME</name>
<dbReference type="GO" id="GO:0006888">
    <property type="term" value="P:endoplasmic reticulum to Golgi vesicle-mediated transport"/>
    <property type="evidence" value="ECO:0007669"/>
    <property type="project" value="TreeGrafter"/>
</dbReference>
<feature type="compositionally biased region" description="Low complexity" evidence="11">
    <location>
        <begin position="159"/>
        <end position="175"/>
    </location>
</feature>
<keyword evidence="8" id="KW-0333">Golgi apparatus</keyword>
<dbReference type="GeneID" id="113147372"/>
<keyword evidence="7" id="KW-0653">Protein transport</keyword>
<evidence type="ECO:0000256" key="2">
    <source>
        <dbReference type="ARBA" id="ARBA00004347"/>
    </source>
</evidence>
<keyword evidence="4" id="KW-0963">Cytoplasm</keyword>
<keyword evidence="3" id="KW-0813">Transport</keyword>
<evidence type="ECO:0000259" key="12">
    <source>
        <dbReference type="Pfam" id="PF07718"/>
    </source>
</evidence>
<evidence type="ECO:0000256" key="8">
    <source>
        <dbReference type="ARBA" id="ARBA00023034"/>
    </source>
</evidence>
<dbReference type="PANTHER" id="PTHR10635:SF0">
    <property type="entry name" value="COATOMER SUBUNIT BETA"/>
    <property type="match status" value="1"/>
</dbReference>
<evidence type="ECO:0000256" key="3">
    <source>
        <dbReference type="ARBA" id="ARBA00022448"/>
    </source>
</evidence>
<keyword evidence="6" id="KW-0931">ER-Golgi transport</keyword>
<evidence type="ECO:0000313" key="15">
    <source>
        <dbReference type="RefSeq" id="XP_026193478.1"/>
    </source>
</evidence>
<feature type="domain" description="Coatomer beta subunit appendage platform" evidence="13">
    <location>
        <begin position="307"/>
        <end position="472"/>
    </location>
</feature>
<dbReference type="GO" id="GO:0006891">
    <property type="term" value="P:intra-Golgi vesicle-mediated transport"/>
    <property type="evidence" value="ECO:0007669"/>
    <property type="project" value="TreeGrafter"/>
</dbReference>
<dbReference type="InterPro" id="IPR029446">
    <property type="entry name" value="COPB1_appendage_platform_dom"/>
</dbReference>
<keyword evidence="5" id="KW-0677">Repeat</keyword>
<dbReference type="AlphaFoldDB" id="A0A6P6S033"/>
<evidence type="ECO:0000256" key="4">
    <source>
        <dbReference type="ARBA" id="ARBA00022490"/>
    </source>
</evidence>
<keyword evidence="14" id="KW-1185">Reference proteome</keyword>
<feature type="non-terminal residue" evidence="15">
    <location>
        <position position="1"/>
    </location>
</feature>
<evidence type="ECO:0000256" key="5">
    <source>
        <dbReference type="ARBA" id="ARBA00022737"/>
    </source>
</evidence>
<gene>
    <name evidence="15" type="primary">LOC113147372</name>
</gene>
<sequence length="483" mass="53092">PEGTSTLREAIVGGDALLAAVVSICLTKLLLLSSPEYFARRRQQRLAAAAVTPAGSGNRGGEGKENLCVSEDCLRIPPCGVLQQRSCVRSVSGQTSDAAIRCNQALRTILCLIRIASVDSSIPFRLLLPVTSGETAQERRAFDEEAFYEASEDEDDWQEQQQPQAEQQQSQQQSQQQLYDLQPDVAVAVGEKSPLSEASLFHQRLRSVQQLTGLADEVYVEAFLRLNQFDLLLELLVVNRTNETLYNVNVELAAQGDVRLVDRPAALTLPPFASVCCFSSLKLKSAEGAVLFGVVSLERKGSQHSGRQYILLAELSLDCLPFVHPTWIEPSEFRRRWQEFEWENKLQVLTPPTSVLAFLEALLKETKMTVVGSKPPSRQPHKLTAAAAAAAAGDATLEEFEMTQQSLQQMKDLQKLAKACSVFSVNLYSRSVFGEDALANLSLEKLRDGRLSGSVRVRSRTQGIALSVGDKITSLQRRAAAEC</sequence>
<feature type="domain" description="Coatomer beta subunit C-terminal" evidence="12">
    <location>
        <begin position="170"/>
        <end position="296"/>
    </location>
</feature>
<dbReference type="OrthoDB" id="397089at2759"/>
<evidence type="ECO:0000256" key="10">
    <source>
        <dbReference type="ARBA" id="ARBA00023329"/>
    </source>
</evidence>
<dbReference type="RefSeq" id="XP_026193478.1">
    <property type="nucleotide sequence ID" value="XM_026337693.1"/>
</dbReference>
<keyword evidence="10" id="KW-0968">Cytoplasmic vesicle</keyword>
<evidence type="ECO:0000256" key="11">
    <source>
        <dbReference type="SAM" id="MobiDB-lite"/>
    </source>
</evidence>
<dbReference type="GO" id="GO:0006886">
    <property type="term" value="P:intracellular protein transport"/>
    <property type="evidence" value="ECO:0007669"/>
    <property type="project" value="InterPro"/>
</dbReference>
<keyword evidence="9" id="KW-0472">Membrane</keyword>
<evidence type="ECO:0000256" key="9">
    <source>
        <dbReference type="ARBA" id="ARBA00023136"/>
    </source>
</evidence>
<proteinExistence type="predicted"/>
<evidence type="ECO:0000256" key="6">
    <source>
        <dbReference type="ARBA" id="ARBA00022892"/>
    </source>
</evidence>
<evidence type="ECO:0000256" key="1">
    <source>
        <dbReference type="ARBA" id="ARBA00004255"/>
    </source>
</evidence>
<dbReference type="Pfam" id="PF14806">
    <property type="entry name" value="Coatomer_b_Cpla"/>
    <property type="match status" value="1"/>
</dbReference>
<dbReference type="Pfam" id="PF07718">
    <property type="entry name" value="Coatamer_beta_C"/>
    <property type="match status" value="1"/>
</dbReference>
<dbReference type="GO" id="GO:0000139">
    <property type="term" value="C:Golgi membrane"/>
    <property type="evidence" value="ECO:0007669"/>
    <property type="project" value="UniProtKB-SubCell"/>
</dbReference>
<dbReference type="GO" id="GO:0005198">
    <property type="term" value="F:structural molecule activity"/>
    <property type="evidence" value="ECO:0007669"/>
    <property type="project" value="InterPro"/>
</dbReference>
<evidence type="ECO:0000313" key="14">
    <source>
        <dbReference type="Proteomes" id="UP000515125"/>
    </source>
</evidence>
<accession>A0A6P6S033</accession>
<organism evidence="14 15">
    <name type="scientific">Cyclospora cayetanensis</name>
    <dbReference type="NCBI Taxonomy" id="88456"/>
    <lineage>
        <taxon>Eukaryota</taxon>
        <taxon>Sar</taxon>
        <taxon>Alveolata</taxon>
        <taxon>Apicomplexa</taxon>
        <taxon>Conoidasida</taxon>
        <taxon>Coccidia</taxon>
        <taxon>Eucoccidiorida</taxon>
        <taxon>Eimeriorina</taxon>
        <taxon>Eimeriidae</taxon>
        <taxon>Cyclospora</taxon>
    </lineage>
</organism>
<dbReference type="InterPro" id="IPR016460">
    <property type="entry name" value="COPB1"/>
</dbReference>
<protein>
    <submittedName>
        <fullName evidence="15">Coatomer subunit beta-like</fullName>
    </submittedName>
</protein>
<dbReference type="InterPro" id="IPR011710">
    <property type="entry name" value="Coatomer_bsu_C"/>
</dbReference>
<comment type="subcellular location">
    <subcellularLocation>
        <location evidence="2">Cytoplasmic vesicle</location>
        <location evidence="2">COPI-coated vesicle membrane</location>
        <topology evidence="2">Peripheral membrane protein</topology>
        <orientation evidence="2">Cytoplasmic side</orientation>
    </subcellularLocation>
    <subcellularLocation>
        <location evidence="1">Golgi apparatus membrane</location>
        <topology evidence="1">Peripheral membrane protein</topology>
        <orientation evidence="1">Cytoplasmic side</orientation>
    </subcellularLocation>
</comment>